<feature type="non-terminal residue" evidence="2">
    <location>
        <position position="1"/>
    </location>
</feature>
<sequence>ADRMSSFGDFVALSDQCDVPTAKIISREVSDGVIAPGYDDEALQILSKKKGGNYCVLKMDPDYSPVTMETRTLFGLQMEQKRNDAIIDKNMFTNIVSKNKDLPEAA</sequence>
<dbReference type="RefSeq" id="XP_006813385.1">
    <property type="nucleotide sequence ID" value="XM_006813322.1"/>
</dbReference>
<evidence type="ECO:0000313" key="1">
    <source>
        <dbReference type="Proteomes" id="UP000694865"/>
    </source>
</evidence>
<dbReference type="SUPFAM" id="SSF53927">
    <property type="entry name" value="Cytidine deaminase-like"/>
    <property type="match status" value="1"/>
</dbReference>
<proteinExistence type="predicted"/>
<feature type="non-terminal residue" evidence="2">
    <location>
        <position position="106"/>
    </location>
</feature>
<dbReference type="InterPro" id="IPR002695">
    <property type="entry name" value="PurH-like"/>
</dbReference>
<reference evidence="2" key="1">
    <citation type="submission" date="2025-08" db="UniProtKB">
        <authorList>
            <consortium name="RefSeq"/>
        </authorList>
    </citation>
    <scope>IDENTIFICATION</scope>
    <source>
        <tissue evidence="2">Testes</tissue>
    </source>
</reference>
<name>A0ABM0M044_SACKO</name>
<dbReference type="InterPro" id="IPR016193">
    <property type="entry name" value="Cytidine_deaminase-like"/>
</dbReference>
<dbReference type="PANTHER" id="PTHR11692">
    <property type="entry name" value="BIFUNCTIONAL PURINE BIOSYNTHESIS PROTEIN PURH"/>
    <property type="match status" value="1"/>
</dbReference>
<protein>
    <submittedName>
        <fullName evidence="2">Bifunctional purine biosynthesis protein PURH-like</fullName>
    </submittedName>
</protein>
<dbReference type="Proteomes" id="UP000694865">
    <property type="component" value="Unplaced"/>
</dbReference>
<dbReference type="InterPro" id="IPR024051">
    <property type="entry name" value="AICAR_Tfase_dup_dom_sf"/>
</dbReference>
<dbReference type="Pfam" id="PF01808">
    <property type="entry name" value="AICARFT_IMPCHas"/>
    <property type="match status" value="1"/>
</dbReference>
<accession>A0ABM0M044</accession>
<dbReference type="PANTHER" id="PTHR11692:SF0">
    <property type="entry name" value="BIFUNCTIONAL PURINE BIOSYNTHESIS PROTEIN ATIC"/>
    <property type="match status" value="1"/>
</dbReference>
<dbReference type="SMART" id="SM00798">
    <property type="entry name" value="AICARFT_IMPCHas"/>
    <property type="match status" value="1"/>
</dbReference>
<dbReference type="GeneID" id="102810234"/>
<keyword evidence="1" id="KW-1185">Reference proteome</keyword>
<organism evidence="1 2">
    <name type="scientific">Saccoglossus kowalevskii</name>
    <name type="common">Acorn worm</name>
    <dbReference type="NCBI Taxonomy" id="10224"/>
    <lineage>
        <taxon>Eukaryota</taxon>
        <taxon>Metazoa</taxon>
        <taxon>Hemichordata</taxon>
        <taxon>Enteropneusta</taxon>
        <taxon>Harrimaniidae</taxon>
        <taxon>Saccoglossus</taxon>
    </lineage>
</organism>
<dbReference type="Gene3D" id="3.40.140.20">
    <property type="match status" value="1"/>
</dbReference>
<evidence type="ECO:0000313" key="2">
    <source>
        <dbReference type="RefSeq" id="XP_006813385.1"/>
    </source>
</evidence>
<gene>
    <name evidence="2" type="primary">LOC102810234</name>
</gene>